<dbReference type="SUPFAM" id="SSF48452">
    <property type="entry name" value="TPR-like"/>
    <property type="match status" value="1"/>
</dbReference>
<dbReference type="InterPro" id="IPR011990">
    <property type="entry name" value="TPR-like_helical_dom_sf"/>
</dbReference>
<reference evidence="1 2" key="1">
    <citation type="submission" date="2014-09" db="EMBL/GenBank/DDBJ databases">
        <title>Draft genome sequence of Streptomyces natalensis ATCC 27448, producer of the antifungal pimaricin.</title>
        <authorList>
            <person name="Mendes M.V."/>
            <person name="Beites T."/>
            <person name="Pires S."/>
            <person name="Santos C.L."/>
            <person name="Moradas-Ferreira P."/>
        </authorList>
    </citation>
    <scope>NUCLEOTIDE SEQUENCE [LARGE SCALE GENOMIC DNA]</scope>
    <source>
        <strain evidence="1 2">ATCC 27448</strain>
    </source>
</reference>
<name>A0A0D7CFY3_9ACTN</name>
<dbReference type="InterPro" id="IPR027417">
    <property type="entry name" value="P-loop_NTPase"/>
</dbReference>
<proteinExistence type="predicted"/>
<dbReference type="Gene3D" id="3.40.50.300">
    <property type="entry name" value="P-loop containing nucleotide triphosphate hydrolases"/>
    <property type="match status" value="1"/>
</dbReference>
<dbReference type="AlphaFoldDB" id="A0A0D7CFY3"/>
<dbReference type="SUPFAM" id="SSF52540">
    <property type="entry name" value="P-loop containing nucleoside triphosphate hydrolases"/>
    <property type="match status" value="1"/>
</dbReference>
<sequence length="707" mass="75510">MFEIVTVGALTAFLTAVGNGAAGEMGKQLLVTTGALVRRTLGREAPLPAGPAGRDVLARELHARLSGDQQQNGEWAQLLRSMPVPAVPLGTGVGLPPATRNFTDRQRVLKQLTQEAVRPAAGRPRVALLYGPPGIGTTAVGLYWGAAQNARYPDGQFYLDLRDAAAENGPGPSEVLLRLLLKMGVERGRIPPTEAGREELYRRLTAGRRVLVVIDHASAVAQVRNLIPAAPEVFLLVIASGPAFALEAERIPVPRLGDRDAVKMLRKVAGPEKVALAKSQLPALLGRCAGNAFALKAAAMRLLTEELPSADPADGPTGHSPVRGMAQAACRGLGPETARLCRLVAVGGWPAFDAGLAGAAAGVAAEDAARMLTEAVNVQLVEPLHEGRHRFRPEVRRLLADAAGPEHGIAESSAAVFRVLDRLLDRALHAAHAALPRSWRVEPAPVDGTPYGDEAAGMAALRAEAANVIRAVSVAHEYGRLDVAQRLARTLWPLQLKAGYWDEVLPALQLAARCADEHDPDSPTAAALHFQLGHCLGELRRWEEADRETQLAVVGERAAGHVRGEASSVELLGLLLLSQWQYGAAYERFVEAEQLYRRISSGQAGAEDLPRALALAERHQGRALRGLGRLAESRIRLESARDFFVAQSEAYNQGRVLTDLAETLHDAGDDASALAGIAEAERLLRPEGATPHLEYLAGLRRRCEAAQ</sequence>
<dbReference type="PATRIC" id="fig|1240678.4.peg.7446"/>
<evidence type="ECO:0000313" key="1">
    <source>
        <dbReference type="EMBL" id="KIZ14307.1"/>
    </source>
</evidence>
<organism evidence="1 2">
    <name type="scientific">Streptomyces natalensis ATCC 27448</name>
    <dbReference type="NCBI Taxonomy" id="1240678"/>
    <lineage>
        <taxon>Bacteria</taxon>
        <taxon>Bacillati</taxon>
        <taxon>Actinomycetota</taxon>
        <taxon>Actinomycetes</taxon>
        <taxon>Kitasatosporales</taxon>
        <taxon>Streptomycetaceae</taxon>
        <taxon>Streptomyces</taxon>
    </lineage>
</organism>
<dbReference type="Proteomes" id="UP000032458">
    <property type="component" value="Unassembled WGS sequence"/>
</dbReference>
<gene>
    <name evidence="1" type="ORF">SNA_34965</name>
</gene>
<accession>A0A0D7CFY3</accession>
<dbReference type="RefSeq" id="WP_030064341.1">
    <property type="nucleotide sequence ID" value="NZ_JRKI01000061.1"/>
</dbReference>
<dbReference type="Gene3D" id="1.25.40.10">
    <property type="entry name" value="Tetratricopeptide repeat domain"/>
    <property type="match status" value="1"/>
</dbReference>
<protein>
    <submittedName>
        <fullName evidence="1">Uncharacterized protein</fullName>
    </submittedName>
</protein>
<keyword evidence="2" id="KW-1185">Reference proteome</keyword>
<evidence type="ECO:0000313" key="2">
    <source>
        <dbReference type="Proteomes" id="UP000032458"/>
    </source>
</evidence>
<dbReference type="EMBL" id="JRKI01000061">
    <property type="protein sequence ID" value="KIZ14307.1"/>
    <property type="molecule type" value="Genomic_DNA"/>
</dbReference>
<comment type="caution">
    <text evidence="1">The sequence shown here is derived from an EMBL/GenBank/DDBJ whole genome shotgun (WGS) entry which is preliminary data.</text>
</comment>